<accession>A0ABX3K7D7</accession>
<reference evidence="1 2" key="1">
    <citation type="journal article" date="2017" name="Genome Announc.">
        <title>Draft Genome Sequences of Salinivibrio proteolyticus, Salinivibrio sharmensis, Salinivibrio siamensis, Salinivibrio costicola subsp. alcaliphilus, Salinivibrio costicola subsp. vallismortis, and 29 New Isolates Belonging to the Genus Salinivibrio.</title>
        <authorList>
            <person name="Lopez-Hermoso C."/>
            <person name="de la Haba R.R."/>
            <person name="Sanchez-Porro C."/>
            <person name="Bayliss S.C."/>
            <person name="Feil E.J."/>
            <person name="Ventosa A."/>
        </authorList>
    </citation>
    <scope>NUCLEOTIDE SEQUENCE [LARGE SCALE GENOMIC DNA]</scope>
    <source>
        <strain evidence="1 2">JCM 14472</strain>
    </source>
</reference>
<evidence type="ECO:0000313" key="1">
    <source>
        <dbReference type="EMBL" id="OOE83777.1"/>
    </source>
</evidence>
<keyword evidence="2" id="KW-1185">Reference proteome</keyword>
<name>A0ABX3K7D7_9GAMM</name>
<comment type="caution">
    <text evidence="1">The sequence shown here is derived from an EMBL/GenBank/DDBJ whole genome shotgun (WGS) entry which is preliminary data.</text>
</comment>
<dbReference type="Pfam" id="PF08907">
    <property type="entry name" value="DUF1853"/>
    <property type="match status" value="1"/>
</dbReference>
<proteinExistence type="predicted"/>
<dbReference type="Proteomes" id="UP000189410">
    <property type="component" value="Unassembled WGS sequence"/>
</dbReference>
<sequence length="269" mass="31392">MSDTDPLFSNQDQINADFSWLQNQFSLLSDKHFPVVPHHLWQHKLLPSPSPYKGPKRIGFYYQWLLTQLIDCHPHLGLEAEEIQINEGGKTRGAIDFLVRYQGQLEHWEVAVKFYLAYDNRWLGPNAKDALDIKVARMLDHQLALSSHPSFCQQYPHWQPSEKRLMVQGRLYRHYHHGEQPLPEWPPVNHDSIGGWWCWPDALPTDREFAVLARDQWLSLPAFADLPKLERASLDELSRTCHLLDDSLTPWFVVPRDWPETIPALPALK</sequence>
<evidence type="ECO:0008006" key="3">
    <source>
        <dbReference type="Google" id="ProtNLM"/>
    </source>
</evidence>
<organism evidence="1 2">
    <name type="scientific">Salinivibrio siamensis</name>
    <dbReference type="NCBI Taxonomy" id="414286"/>
    <lineage>
        <taxon>Bacteria</taxon>
        <taxon>Pseudomonadati</taxon>
        <taxon>Pseudomonadota</taxon>
        <taxon>Gammaproteobacteria</taxon>
        <taxon>Vibrionales</taxon>
        <taxon>Vibrionaceae</taxon>
        <taxon>Salinivibrio</taxon>
    </lineage>
</organism>
<dbReference type="InterPro" id="IPR015003">
    <property type="entry name" value="DUF1853"/>
</dbReference>
<evidence type="ECO:0000313" key="2">
    <source>
        <dbReference type="Proteomes" id="UP000189410"/>
    </source>
</evidence>
<gene>
    <name evidence="1" type="ORF">BZG73_11195</name>
</gene>
<dbReference type="RefSeq" id="WP_077666125.1">
    <property type="nucleotide sequence ID" value="NZ_MUFB01000019.1"/>
</dbReference>
<protein>
    <recommendedName>
        <fullName evidence="3">DUF1853 domain-containing protein</fullName>
    </recommendedName>
</protein>
<dbReference type="EMBL" id="MUFB01000019">
    <property type="protein sequence ID" value="OOE83777.1"/>
    <property type="molecule type" value="Genomic_DNA"/>
</dbReference>